<dbReference type="RefSeq" id="WP_269333881.1">
    <property type="nucleotide sequence ID" value="NZ_JAMZFT010000004.1"/>
</dbReference>
<sequence length="197" mass="21007">MVGVTIRARWLRAMPAGVKLAALALTSVALFLVTDPLVLGALLAGVLALLGGVGALGLLRTLKPIGIMLALAFLAHGLLGDWMLGLAVCLRIGILVLLATLVSASTALSQMLAVLDRLLAPLRWAGIPTRPIAVAITMTLRFAPMLAERWRMLTLAWRARSPRRPTWRLVTPFILSALDDADHAALALAARGGFDRR</sequence>
<protein>
    <submittedName>
        <fullName evidence="7">Energy-coupling factor transporter transmembrane protein EcfT</fullName>
    </submittedName>
</protein>
<comment type="caution">
    <text evidence="7">The sequence shown here is derived from an EMBL/GenBank/DDBJ whole genome shotgun (WGS) entry which is preliminary data.</text>
</comment>
<evidence type="ECO:0000313" key="8">
    <source>
        <dbReference type="Proteomes" id="UP001055804"/>
    </source>
</evidence>
<proteinExistence type="inferred from homology"/>
<evidence type="ECO:0000256" key="2">
    <source>
        <dbReference type="ARBA" id="ARBA00008564"/>
    </source>
</evidence>
<feature type="transmembrane region" description="Helical" evidence="6">
    <location>
        <begin position="66"/>
        <end position="88"/>
    </location>
</feature>
<comment type="subcellular location">
    <subcellularLocation>
        <location evidence="1">Membrane</location>
        <topology evidence="1">Multi-pass membrane protein</topology>
    </subcellularLocation>
</comment>
<keyword evidence="4 6" id="KW-1133">Transmembrane helix</keyword>
<dbReference type="Proteomes" id="UP001055804">
    <property type="component" value="Unassembled WGS sequence"/>
</dbReference>
<keyword evidence="5 6" id="KW-0472">Membrane</keyword>
<evidence type="ECO:0000256" key="6">
    <source>
        <dbReference type="SAM" id="Phobius"/>
    </source>
</evidence>
<gene>
    <name evidence="7" type="ORF">NJQ99_15975</name>
</gene>
<keyword evidence="8" id="KW-1185">Reference proteome</keyword>
<keyword evidence="3 6" id="KW-0812">Transmembrane</keyword>
<feature type="transmembrane region" description="Helical" evidence="6">
    <location>
        <begin position="39"/>
        <end position="59"/>
    </location>
</feature>
<dbReference type="AlphaFoldDB" id="A0A9J6PGP8"/>
<dbReference type="Pfam" id="PF02361">
    <property type="entry name" value="CbiQ"/>
    <property type="match status" value="1"/>
</dbReference>
<evidence type="ECO:0000313" key="7">
    <source>
        <dbReference type="EMBL" id="MCP1337921.1"/>
    </source>
</evidence>
<evidence type="ECO:0000256" key="3">
    <source>
        <dbReference type="ARBA" id="ARBA00022692"/>
    </source>
</evidence>
<evidence type="ECO:0000256" key="4">
    <source>
        <dbReference type="ARBA" id="ARBA00022989"/>
    </source>
</evidence>
<dbReference type="EMBL" id="JAMZFT010000004">
    <property type="protein sequence ID" value="MCP1337921.1"/>
    <property type="molecule type" value="Genomic_DNA"/>
</dbReference>
<dbReference type="GO" id="GO:0005886">
    <property type="term" value="C:plasma membrane"/>
    <property type="evidence" value="ECO:0007669"/>
    <property type="project" value="UniProtKB-ARBA"/>
</dbReference>
<accession>A0A9J6PGP8</accession>
<reference evidence="7" key="1">
    <citation type="submission" date="2022-06" db="EMBL/GenBank/DDBJ databases">
        <title>Isolation and Genomics of Futiania mangrovii gen. nov., sp. nov., a Rare and Metabolically-versatile member in the Class Alphaproteobacteria.</title>
        <authorList>
            <person name="Liu L."/>
            <person name="Huang W.-C."/>
            <person name="Pan J."/>
            <person name="Li J."/>
            <person name="Huang Y."/>
            <person name="Du H."/>
            <person name="Liu Y."/>
            <person name="Li M."/>
        </authorList>
    </citation>
    <scope>NUCLEOTIDE SEQUENCE</scope>
    <source>
        <strain evidence="7">FT118</strain>
    </source>
</reference>
<comment type="similarity">
    <text evidence="2">Belongs to the CbiQ family.</text>
</comment>
<feature type="transmembrane region" description="Helical" evidence="6">
    <location>
        <begin position="94"/>
        <end position="115"/>
    </location>
</feature>
<evidence type="ECO:0000256" key="1">
    <source>
        <dbReference type="ARBA" id="ARBA00004141"/>
    </source>
</evidence>
<name>A0A9J6PGP8_9PROT</name>
<dbReference type="InterPro" id="IPR003339">
    <property type="entry name" value="ABC/ECF_trnsptr_transmembrane"/>
</dbReference>
<feature type="transmembrane region" description="Helical" evidence="6">
    <location>
        <begin position="16"/>
        <end position="33"/>
    </location>
</feature>
<organism evidence="7 8">
    <name type="scientific">Futiania mangrovi</name>
    <dbReference type="NCBI Taxonomy" id="2959716"/>
    <lineage>
        <taxon>Bacteria</taxon>
        <taxon>Pseudomonadati</taxon>
        <taxon>Pseudomonadota</taxon>
        <taxon>Alphaproteobacteria</taxon>
        <taxon>Futianiales</taxon>
        <taxon>Futianiaceae</taxon>
        <taxon>Futiania</taxon>
    </lineage>
</organism>
<evidence type="ECO:0000256" key="5">
    <source>
        <dbReference type="ARBA" id="ARBA00023136"/>
    </source>
</evidence>